<reference evidence="9" key="1">
    <citation type="submission" date="2023-10" db="EMBL/GenBank/DDBJ databases">
        <title>Whole Genome based description of the genera Actinobaculum and Actinotignum reveals a complex phylogenetic relationship within the species included in the genus Actinotignum.</title>
        <authorList>
            <person name="Jensen C.S."/>
            <person name="Dargis R."/>
            <person name="Kemp M."/>
            <person name="Christensen J.J."/>
        </authorList>
    </citation>
    <scope>NUCLEOTIDE SEQUENCE</scope>
    <source>
        <strain evidence="9">SLA_B511</strain>
    </source>
</reference>
<name>A0AAW9HV27_9ACTO</name>
<keyword evidence="2" id="KW-0227">DNA damage</keyword>
<gene>
    <name evidence="9" type="primary">umuD</name>
    <name evidence="9" type="ORF">R6G80_04140</name>
</gene>
<dbReference type="Gene3D" id="2.10.109.10">
    <property type="entry name" value="Umud Fragment, subunit A"/>
    <property type="match status" value="1"/>
</dbReference>
<evidence type="ECO:0000256" key="6">
    <source>
        <dbReference type="ARBA" id="ARBA00023236"/>
    </source>
</evidence>
<comment type="caution">
    <text evidence="9">The sequence shown here is derived from an EMBL/GenBank/DDBJ whole genome shotgun (WGS) entry which is preliminary data.</text>
</comment>
<evidence type="ECO:0000313" key="10">
    <source>
        <dbReference type="Proteomes" id="UP001281731"/>
    </source>
</evidence>
<evidence type="ECO:0000256" key="3">
    <source>
        <dbReference type="ARBA" id="ARBA00022801"/>
    </source>
</evidence>
<dbReference type="PANTHER" id="PTHR33516">
    <property type="entry name" value="LEXA REPRESSOR"/>
    <property type="match status" value="1"/>
</dbReference>
<keyword evidence="9" id="KW-0548">Nucleotidyltransferase</keyword>
<dbReference type="NCBIfam" id="NF007621">
    <property type="entry name" value="PRK10276.1"/>
    <property type="match status" value="1"/>
</dbReference>
<dbReference type="GO" id="GO:0003677">
    <property type="term" value="F:DNA binding"/>
    <property type="evidence" value="ECO:0007669"/>
    <property type="project" value="InterPro"/>
</dbReference>
<evidence type="ECO:0000256" key="4">
    <source>
        <dbReference type="ARBA" id="ARBA00022813"/>
    </source>
</evidence>
<evidence type="ECO:0000256" key="2">
    <source>
        <dbReference type="ARBA" id="ARBA00022763"/>
    </source>
</evidence>
<dbReference type="GO" id="GO:0003887">
    <property type="term" value="F:DNA-directed DNA polymerase activity"/>
    <property type="evidence" value="ECO:0007669"/>
    <property type="project" value="UniProtKB-EC"/>
</dbReference>
<protein>
    <submittedName>
        <fullName evidence="9">Translesion error-prone DNA polymerase V autoproteolytic subunit</fullName>
        <ecNumber evidence="9">2.7.7.7</ecNumber>
    </submittedName>
</protein>
<dbReference type="Proteomes" id="UP001281731">
    <property type="component" value="Unassembled WGS sequence"/>
</dbReference>
<keyword evidence="4 7" id="KW-0068">Autocatalytic cleavage</keyword>
<accession>A0AAW9HV27</accession>
<dbReference type="GO" id="GO:0009432">
    <property type="term" value="P:SOS response"/>
    <property type="evidence" value="ECO:0007669"/>
    <property type="project" value="UniProtKB-KW"/>
</dbReference>
<evidence type="ECO:0000256" key="5">
    <source>
        <dbReference type="ARBA" id="ARBA00023204"/>
    </source>
</evidence>
<keyword evidence="9" id="KW-0808">Transferase</keyword>
<dbReference type="InterPro" id="IPR050077">
    <property type="entry name" value="LexA_repressor"/>
</dbReference>
<dbReference type="RefSeq" id="WP_245855169.1">
    <property type="nucleotide sequence ID" value="NZ_CP126967.1"/>
</dbReference>
<evidence type="ECO:0000256" key="1">
    <source>
        <dbReference type="ARBA" id="ARBA00007484"/>
    </source>
</evidence>
<dbReference type="InterPro" id="IPR006197">
    <property type="entry name" value="Peptidase_S24_LexA"/>
</dbReference>
<dbReference type="GO" id="GO:0016787">
    <property type="term" value="F:hydrolase activity"/>
    <property type="evidence" value="ECO:0007669"/>
    <property type="project" value="UniProtKB-KW"/>
</dbReference>
<keyword evidence="5" id="KW-0234">DNA repair</keyword>
<dbReference type="EC" id="2.7.7.7" evidence="9"/>
<evidence type="ECO:0000313" key="9">
    <source>
        <dbReference type="EMBL" id="MDY5154913.1"/>
    </source>
</evidence>
<dbReference type="CDD" id="cd06529">
    <property type="entry name" value="S24_LexA-like"/>
    <property type="match status" value="1"/>
</dbReference>
<dbReference type="GO" id="GO:0006281">
    <property type="term" value="P:DNA repair"/>
    <property type="evidence" value="ECO:0007669"/>
    <property type="project" value="UniProtKB-KW"/>
</dbReference>
<keyword evidence="6" id="KW-0742">SOS response</keyword>
<keyword evidence="3 7" id="KW-0378">Hydrolase</keyword>
<organism evidence="9 10">
    <name type="scientific">Actinotignum urinale</name>
    <dbReference type="NCBI Taxonomy" id="190146"/>
    <lineage>
        <taxon>Bacteria</taxon>
        <taxon>Bacillati</taxon>
        <taxon>Actinomycetota</taxon>
        <taxon>Actinomycetes</taxon>
        <taxon>Actinomycetales</taxon>
        <taxon>Actinomycetaceae</taxon>
        <taxon>Actinotignum</taxon>
    </lineage>
</organism>
<evidence type="ECO:0000259" key="8">
    <source>
        <dbReference type="Pfam" id="PF00717"/>
    </source>
</evidence>
<dbReference type="GO" id="GO:0006355">
    <property type="term" value="P:regulation of DNA-templated transcription"/>
    <property type="evidence" value="ECO:0007669"/>
    <property type="project" value="InterPro"/>
</dbReference>
<dbReference type="InterPro" id="IPR039418">
    <property type="entry name" value="LexA-like"/>
</dbReference>
<sequence length="159" mass="17602">MDIHLHEGRGREIIEHVFDKVVGVQSVALLTPPLLLPTACDCVPAGFPSPAQDYFDGDIDLNQHLIHNRPATYVVRIAGDSMMGAGIWDGDEVLVDRSLTPKDGDVVIAVADQELTIKRLRVTQAGPELHPENPSYPVIYPHELDIWGVVTTCLRRVHR</sequence>
<dbReference type="InterPro" id="IPR015927">
    <property type="entry name" value="Peptidase_S24_S26A/B/C"/>
</dbReference>
<dbReference type="InterPro" id="IPR036286">
    <property type="entry name" value="LexA/Signal_pep-like_sf"/>
</dbReference>
<proteinExistence type="inferred from homology"/>
<dbReference type="AlphaFoldDB" id="A0AAW9HV27"/>
<evidence type="ECO:0000256" key="7">
    <source>
        <dbReference type="RuleBase" id="RU003991"/>
    </source>
</evidence>
<dbReference type="PANTHER" id="PTHR33516:SF2">
    <property type="entry name" value="LEXA REPRESSOR-RELATED"/>
    <property type="match status" value="1"/>
</dbReference>
<dbReference type="EMBL" id="JAWNGC010000004">
    <property type="protein sequence ID" value="MDY5154913.1"/>
    <property type="molecule type" value="Genomic_DNA"/>
</dbReference>
<dbReference type="PRINTS" id="PR00726">
    <property type="entry name" value="LEXASERPTASE"/>
</dbReference>
<feature type="domain" description="Peptidase S24/S26A/S26B/S26C" evidence="8">
    <location>
        <begin position="41"/>
        <end position="150"/>
    </location>
</feature>
<dbReference type="SUPFAM" id="SSF51306">
    <property type="entry name" value="LexA/Signal peptidase"/>
    <property type="match status" value="1"/>
</dbReference>
<dbReference type="Pfam" id="PF00717">
    <property type="entry name" value="Peptidase_S24"/>
    <property type="match status" value="1"/>
</dbReference>
<comment type="similarity">
    <text evidence="1 7">Belongs to the peptidase S24 family.</text>
</comment>